<feature type="binding site" evidence="2">
    <location>
        <begin position="141"/>
        <end position="142"/>
    </location>
    <ligand>
        <name>glutathione</name>
        <dbReference type="ChEBI" id="CHEBI:57925"/>
    </ligand>
</feature>
<dbReference type="InterPro" id="IPR036282">
    <property type="entry name" value="Glutathione-S-Trfase_C_sf"/>
</dbReference>
<organism evidence="5 6">
    <name type="scientific">Batillaria attramentaria</name>
    <dbReference type="NCBI Taxonomy" id="370345"/>
    <lineage>
        <taxon>Eukaryota</taxon>
        <taxon>Metazoa</taxon>
        <taxon>Spiralia</taxon>
        <taxon>Lophotrochozoa</taxon>
        <taxon>Mollusca</taxon>
        <taxon>Gastropoda</taxon>
        <taxon>Caenogastropoda</taxon>
        <taxon>Sorbeoconcha</taxon>
        <taxon>Cerithioidea</taxon>
        <taxon>Batillariidae</taxon>
        <taxon>Batillaria</taxon>
    </lineage>
</organism>
<dbReference type="InterPro" id="IPR010987">
    <property type="entry name" value="Glutathione-S-Trfase_C-like"/>
</dbReference>
<gene>
    <name evidence="5" type="ORF">BaRGS_00014150</name>
</gene>
<dbReference type="InterPro" id="IPR016639">
    <property type="entry name" value="GST_Omega/GSH"/>
</dbReference>
<dbReference type="FunFam" id="3.40.30.10:FF:000162">
    <property type="entry name" value="Glutathione S-transferase Gst3"/>
    <property type="match status" value="1"/>
</dbReference>
<dbReference type="EMBL" id="JACVVK020000082">
    <property type="protein sequence ID" value="KAK7494497.1"/>
    <property type="molecule type" value="Genomic_DNA"/>
</dbReference>
<dbReference type="Gene3D" id="3.40.30.10">
    <property type="entry name" value="Glutaredoxin"/>
    <property type="match status" value="1"/>
</dbReference>
<dbReference type="SUPFAM" id="SSF52833">
    <property type="entry name" value="Thioredoxin-like"/>
    <property type="match status" value="1"/>
</dbReference>
<dbReference type="Proteomes" id="UP001519460">
    <property type="component" value="Unassembled WGS sequence"/>
</dbReference>
<accession>A0ABD0L594</accession>
<feature type="site" description="Lowers pKa of active site Cys" evidence="3">
    <location>
        <position position="293"/>
    </location>
</feature>
<dbReference type="InterPro" id="IPR036249">
    <property type="entry name" value="Thioredoxin-like_sf"/>
</dbReference>
<keyword evidence="6" id="KW-1185">Reference proteome</keyword>
<evidence type="ECO:0000313" key="6">
    <source>
        <dbReference type="Proteomes" id="UP001519460"/>
    </source>
</evidence>
<dbReference type="PROSITE" id="PS50405">
    <property type="entry name" value="GST_CTER"/>
    <property type="match status" value="1"/>
</dbReference>
<evidence type="ECO:0000259" key="4">
    <source>
        <dbReference type="PROSITE" id="PS50405"/>
    </source>
</evidence>
<dbReference type="AlphaFoldDB" id="A0ABD0L594"/>
<evidence type="ECO:0000313" key="5">
    <source>
        <dbReference type="EMBL" id="KAK7494497.1"/>
    </source>
</evidence>
<dbReference type="InterPro" id="IPR040079">
    <property type="entry name" value="Glutathione_S-Trfase"/>
</dbReference>
<dbReference type="SFLD" id="SFLDG01206">
    <property type="entry name" value="Xi.1"/>
    <property type="match status" value="1"/>
</dbReference>
<evidence type="ECO:0000256" key="1">
    <source>
        <dbReference type="PIRSR" id="PIRSR015753-1"/>
    </source>
</evidence>
<dbReference type="PANTHER" id="PTHR32419:SF6">
    <property type="entry name" value="GLUTATHIONE S-TRANSFERASE OMEGA-LIKE 1-RELATED"/>
    <property type="match status" value="1"/>
</dbReference>
<reference evidence="5 6" key="1">
    <citation type="journal article" date="2023" name="Sci. Data">
        <title>Genome assembly of the Korean intertidal mud-creeper Batillaria attramentaria.</title>
        <authorList>
            <person name="Patra A.K."/>
            <person name="Ho P.T."/>
            <person name="Jun S."/>
            <person name="Lee S.J."/>
            <person name="Kim Y."/>
            <person name="Won Y.J."/>
        </authorList>
    </citation>
    <scope>NUCLEOTIDE SEQUENCE [LARGE SCALE GENOMIC DNA]</scope>
    <source>
        <strain evidence="5">Wonlab-2016</strain>
    </source>
</reference>
<dbReference type="SUPFAM" id="SSF47616">
    <property type="entry name" value="GST C-terminal domain-like"/>
    <property type="match status" value="1"/>
</dbReference>
<feature type="active site" description="Nucleophile" evidence="1">
    <location>
        <position position="56"/>
    </location>
</feature>
<feature type="site" description="Lowers pKa of active site Cys" evidence="3">
    <location>
        <position position="250"/>
    </location>
</feature>
<proteinExistence type="predicted"/>
<dbReference type="InterPro" id="IPR047047">
    <property type="entry name" value="GST_Omega-like_C"/>
</dbReference>
<feature type="domain" description="GST C-terminal" evidence="4">
    <location>
        <begin position="169"/>
        <end position="303"/>
    </location>
</feature>
<feature type="binding site" evidence="2">
    <location>
        <position position="89"/>
    </location>
    <ligand>
        <name>glutathione</name>
        <dbReference type="ChEBI" id="CHEBI:57925"/>
    </ligand>
</feature>
<dbReference type="CDD" id="cd03190">
    <property type="entry name" value="GST_C_Omega_like"/>
    <property type="match status" value="1"/>
</dbReference>
<feature type="active site" description="Proton donor/acceptor" evidence="1">
    <location>
        <position position="192"/>
    </location>
</feature>
<dbReference type="Gene3D" id="1.20.1050.10">
    <property type="match status" value="1"/>
</dbReference>
<evidence type="ECO:0000256" key="3">
    <source>
        <dbReference type="PIRSR" id="PIRSR015753-3"/>
    </source>
</evidence>
<dbReference type="PIRSF" id="PIRSF015753">
    <property type="entry name" value="GST"/>
    <property type="match status" value="1"/>
</dbReference>
<dbReference type="Pfam" id="PF13410">
    <property type="entry name" value="GST_C_2"/>
    <property type="match status" value="1"/>
</dbReference>
<dbReference type="PANTHER" id="PTHR32419">
    <property type="entry name" value="GLUTATHIONYL-HYDROQUINONE REDUCTASE"/>
    <property type="match status" value="1"/>
</dbReference>
<dbReference type="InterPro" id="IPR004045">
    <property type="entry name" value="Glutathione_S-Trfase_N"/>
</dbReference>
<comment type="caution">
    <text evidence="5">The sequence shown here is derived from an EMBL/GenBank/DDBJ whole genome shotgun (WGS) entry which is preliminary data.</text>
</comment>
<dbReference type="SFLD" id="SFLDS00019">
    <property type="entry name" value="Glutathione_Transferase_(cytos"/>
    <property type="match status" value="1"/>
</dbReference>
<dbReference type="SFLD" id="SFLDG01148">
    <property type="entry name" value="Xi_(cytGST)"/>
    <property type="match status" value="1"/>
</dbReference>
<sequence length="323" mass="37161">MTATVTDVKQSWTKSISEKGEFIRKPSAFRNWISADGSTGFPAAAGRYHLYVCLACPWAHRTLIVRKLKGLEDVISTTVVDWLLGEGGWNFTDSKPKCSLDTVNNCKFLKEVYLKADPDYSGNITVPCLWDKEKKTVVNNESSEIIRMFNTEFNAFCKTDEQRKLHLYPESLRPQIDAVNEWIYPQINNGVYRSGFAHSQEAYSTAVNGVFDGLDKVEAILSKQRYLVGNQLTEADIRLFTTLVRFDTVYHTHFKTNKRRIVDYPNMWAYTRDIYQIPGVAETVDQEHIMRHYYESHKHINPFGIVPVGPDLDFMAPHNRQTM</sequence>
<name>A0ABD0L594_9CAEN</name>
<evidence type="ECO:0000256" key="2">
    <source>
        <dbReference type="PIRSR" id="PIRSR015753-2"/>
    </source>
</evidence>
<protein>
    <recommendedName>
        <fullName evidence="4">GST C-terminal domain-containing protein</fullName>
    </recommendedName>
</protein>
<dbReference type="Pfam" id="PF13409">
    <property type="entry name" value="GST_N_2"/>
    <property type="match status" value="1"/>
</dbReference>